<keyword evidence="5" id="KW-1185">Reference proteome</keyword>
<reference evidence="2 5" key="2">
    <citation type="submission" date="2021-06" db="EMBL/GenBank/DDBJ databases">
        <title>Whole genome sequence of Paenibacillus sophorae DSM23020 for comparative genomics.</title>
        <authorList>
            <person name="Kim M.-J."/>
            <person name="Lee G."/>
            <person name="Shin J.-H."/>
        </authorList>
    </citation>
    <scope>NUCLEOTIDE SEQUENCE [LARGE SCALE GENOMIC DNA]</scope>
    <source>
        <strain evidence="2 5">DSM 23020</strain>
    </source>
</reference>
<accession>A0A1H8R096</accession>
<evidence type="ECO:0000313" key="4">
    <source>
        <dbReference type="Proteomes" id="UP000198809"/>
    </source>
</evidence>
<evidence type="ECO:0000313" key="3">
    <source>
        <dbReference type="EMBL" id="SEO60009.1"/>
    </source>
</evidence>
<dbReference type="CDD" id="cd06554">
    <property type="entry name" value="ASCH_ASC-1_like"/>
    <property type="match status" value="1"/>
</dbReference>
<evidence type="ECO:0000313" key="5">
    <source>
        <dbReference type="Proteomes" id="UP000683429"/>
    </source>
</evidence>
<feature type="domain" description="ASCH" evidence="1">
    <location>
        <begin position="5"/>
        <end position="117"/>
    </location>
</feature>
<dbReference type="Proteomes" id="UP000683429">
    <property type="component" value="Chromosome"/>
</dbReference>
<protein>
    <submittedName>
        <fullName evidence="3">ASCH domain-containing protein</fullName>
    </submittedName>
</protein>
<dbReference type="InterPro" id="IPR007374">
    <property type="entry name" value="ASCH_domain"/>
</dbReference>
<proteinExistence type="predicted"/>
<dbReference type="STRING" id="1333845.SAMN04487895_10988"/>
<dbReference type="RefSeq" id="WP_090834333.1">
    <property type="nucleotide sequence ID" value="NZ_CP076607.1"/>
</dbReference>
<dbReference type="SUPFAM" id="SSF88697">
    <property type="entry name" value="PUA domain-like"/>
    <property type="match status" value="1"/>
</dbReference>
<dbReference type="InterPro" id="IPR015947">
    <property type="entry name" value="PUA-like_sf"/>
</dbReference>
<sequence>MRCITILQPWATLIALGEKKFETRSWKTKNRGQLAIHAGKKIDKEICQREPFKSVLAKHGYTADNLPTGSVVAVCRLKECYRVTRPYGENGLISLEGTHQLRTWGDYLSNEQLFGDYSDGRFAWELADVQRLPEPIPAKGRQGLWNWDGV</sequence>
<evidence type="ECO:0000313" key="2">
    <source>
        <dbReference type="EMBL" id="QWU14903.1"/>
    </source>
</evidence>
<dbReference type="OrthoDB" id="359066at2"/>
<organism evidence="3 4">
    <name type="scientific">Paenibacillus sophorae</name>
    <dbReference type="NCBI Taxonomy" id="1333845"/>
    <lineage>
        <taxon>Bacteria</taxon>
        <taxon>Bacillati</taxon>
        <taxon>Bacillota</taxon>
        <taxon>Bacilli</taxon>
        <taxon>Bacillales</taxon>
        <taxon>Paenibacillaceae</taxon>
        <taxon>Paenibacillus</taxon>
    </lineage>
</organism>
<dbReference type="Proteomes" id="UP000198809">
    <property type="component" value="Unassembled WGS sequence"/>
</dbReference>
<dbReference type="Gene3D" id="2.30.130.30">
    <property type="entry name" value="Hypothetical protein"/>
    <property type="match status" value="1"/>
</dbReference>
<evidence type="ECO:0000259" key="1">
    <source>
        <dbReference type="Pfam" id="PF04266"/>
    </source>
</evidence>
<dbReference type="Pfam" id="PF04266">
    <property type="entry name" value="ASCH"/>
    <property type="match status" value="1"/>
</dbReference>
<dbReference type="EMBL" id="CP076607">
    <property type="protein sequence ID" value="QWU14903.1"/>
    <property type="molecule type" value="Genomic_DNA"/>
</dbReference>
<name>A0A1H8R096_9BACL</name>
<gene>
    <name evidence="2" type="ORF">KP014_23785</name>
    <name evidence="3" type="ORF">SAMN04487895_10988</name>
</gene>
<dbReference type="EMBL" id="FODH01000009">
    <property type="protein sequence ID" value="SEO60009.1"/>
    <property type="molecule type" value="Genomic_DNA"/>
</dbReference>
<reference evidence="3 4" key="1">
    <citation type="submission" date="2016-10" db="EMBL/GenBank/DDBJ databases">
        <authorList>
            <person name="de Groot N.N."/>
        </authorList>
    </citation>
    <scope>NUCLEOTIDE SEQUENCE [LARGE SCALE GENOMIC DNA]</scope>
    <source>
        <strain evidence="3 4">CGMCC 1.10238</strain>
    </source>
</reference>
<dbReference type="AlphaFoldDB" id="A0A1H8R096"/>